<evidence type="ECO:0000256" key="6">
    <source>
        <dbReference type="ARBA" id="ARBA00022833"/>
    </source>
</evidence>
<comment type="function">
    <text evidence="14">Component of an histone acetyltransferase complex.</text>
</comment>
<keyword evidence="9 14" id="KW-0539">Nucleus</keyword>
<keyword evidence="5 13" id="KW-0863">Zinc-finger</keyword>
<comment type="domain">
    <text evidence="14">The PHD-type zinc finger mediates the binding to H3K4me3.</text>
</comment>
<feature type="region of interest" description="Disordered" evidence="15">
    <location>
        <begin position="131"/>
        <end position="222"/>
    </location>
</feature>
<dbReference type="InterPro" id="IPR019787">
    <property type="entry name" value="Znf_PHD-finger"/>
</dbReference>
<keyword evidence="6 14" id="KW-0862">Zinc</keyword>
<keyword evidence="3 14" id="KW-0479">Metal-binding</keyword>
<dbReference type="InterPro" id="IPR001965">
    <property type="entry name" value="Znf_PHD"/>
</dbReference>
<dbReference type="SMART" id="SM00249">
    <property type="entry name" value="PHD"/>
    <property type="match status" value="1"/>
</dbReference>
<dbReference type="PANTHER" id="PTHR10333:SF100">
    <property type="entry name" value="CHROMATIN MODIFICATION-RELATED PROTEIN YNG2"/>
    <property type="match status" value="1"/>
</dbReference>
<evidence type="ECO:0000256" key="3">
    <source>
        <dbReference type="ARBA" id="ARBA00022723"/>
    </source>
</evidence>
<accession>A0ABP0ED48</accession>
<dbReference type="SUPFAM" id="SSF57903">
    <property type="entry name" value="FYVE/PHD zinc finger"/>
    <property type="match status" value="1"/>
</dbReference>
<dbReference type="CDD" id="cd16858">
    <property type="entry name" value="ING_ING3_Yng2p"/>
    <property type="match status" value="1"/>
</dbReference>
<evidence type="ECO:0000256" key="11">
    <source>
        <dbReference type="ARBA" id="ARBA00023306"/>
    </source>
</evidence>
<evidence type="ECO:0000256" key="14">
    <source>
        <dbReference type="RuleBase" id="RU361213"/>
    </source>
</evidence>
<evidence type="ECO:0000256" key="13">
    <source>
        <dbReference type="PROSITE-ProRule" id="PRU00146"/>
    </source>
</evidence>
<dbReference type="EMBL" id="OZ004255">
    <property type="protein sequence ID" value="CAK7899778.1"/>
    <property type="molecule type" value="Genomic_DNA"/>
</dbReference>
<comment type="function">
    <text evidence="12">Component of the NuA4 histone acetyltransferase complex which is involved in transcriptional activation of selected genes principally by acetylation of nucleosomal histone H4 and H2A. The NuA4 complex is also involved in DNA repair. Involved in cell cycle progression and meiosis.</text>
</comment>
<evidence type="ECO:0000256" key="15">
    <source>
        <dbReference type="SAM" id="MobiDB-lite"/>
    </source>
</evidence>
<comment type="subunit">
    <text evidence="14">Component of an histone acetyltransferase complex. Interacts with H3K4me3 and to a lesser extent with H3K4me2.</text>
</comment>
<keyword evidence="10" id="KW-0469">Meiosis</keyword>
<comment type="similarity">
    <text evidence="2 14">Belongs to the ING family.</text>
</comment>
<evidence type="ECO:0000256" key="5">
    <source>
        <dbReference type="ARBA" id="ARBA00022771"/>
    </source>
</evidence>
<organism evidence="17 18">
    <name type="scientific">[Candida] anglica</name>
    <dbReference type="NCBI Taxonomy" id="148631"/>
    <lineage>
        <taxon>Eukaryota</taxon>
        <taxon>Fungi</taxon>
        <taxon>Dikarya</taxon>
        <taxon>Ascomycota</taxon>
        <taxon>Saccharomycotina</taxon>
        <taxon>Pichiomycetes</taxon>
        <taxon>Debaryomycetaceae</taxon>
        <taxon>Kurtzmaniella</taxon>
    </lineage>
</organism>
<sequence length="292" mass="32346">MDTTTVLDKYTQDLSNLPLEVKHLLQEIKIKDTQLQERRKKCQTKDSQIHKFIRANGTLTKHPKEQQMYARIEEDMVAIKKLQKEKILLANTALFLISKHLCNFETDVSKLEREGMLPVVENVLDVDNASDSASGAAGASDGVSGTSTPKPSDSSTANVKRLQKRKQAGSIRVSSSMTPNSSRPPKRQRSEDAEDSTPGEGTPVNHREHMHGAGGSTGAGAGAGAGDDADNNLYCFCQRVSFGEMIGCDNDDCKYEWFHWACVGITSPPKDDDIWYCPDCSPKMEKRKKKRK</sequence>
<evidence type="ECO:0000256" key="4">
    <source>
        <dbReference type="ARBA" id="ARBA00022763"/>
    </source>
</evidence>
<dbReference type="SMART" id="SM01408">
    <property type="entry name" value="ING"/>
    <property type="match status" value="1"/>
</dbReference>
<dbReference type="InterPro" id="IPR019786">
    <property type="entry name" value="Zinc_finger_PHD-type_CS"/>
</dbReference>
<dbReference type="InterPro" id="IPR024610">
    <property type="entry name" value="ING_N_histone-binding"/>
</dbReference>
<evidence type="ECO:0000259" key="16">
    <source>
        <dbReference type="PROSITE" id="PS50016"/>
    </source>
</evidence>
<keyword evidence="8" id="KW-0234">DNA repair</keyword>
<evidence type="ECO:0000313" key="17">
    <source>
        <dbReference type="EMBL" id="CAK7899778.1"/>
    </source>
</evidence>
<evidence type="ECO:0000256" key="7">
    <source>
        <dbReference type="ARBA" id="ARBA00022853"/>
    </source>
</evidence>
<evidence type="ECO:0000256" key="10">
    <source>
        <dbReference type="ARBA" id="ARBA00023254"/>
    </source>
</evidence>
<evidence type="ECO:0000256" key="12">
    <source>
        <dbReference type="ARBA" id="ARBA00037044"/>
    </source>
</evidence>
<evidence type="ECO:0000256" key="9">
    <source>
        <dbReference type="ARBA" id="ARBA00023242"/>
    </source>
</evidence>
<dbReference type="PANTHER" id="PTHR10333">
    <property type="entry name" value="INHIBITOR OF GROWTH PROTEIN"/>
    <property type="match status" value="1"/>
</dbReference>
<feature type="compositionally biased region" description="Polar residues" evidence="15">
    <location>
        <begin position="172"/>
        <end position="183"/>
    </location>
</feature>
<dbReference type="Gene3D" id="6.10.140.1740">
    <property type="match status" value="1"/>
</dbReference>
<dbReference type="Pfam" id="PF12998">
    <property type="entry name" value="ING"/>
    <property type="match status" value="1"/>
</dbReference>
<comment type="subcellular location">
    <subcellularLocation>
        <location evidence="1 14">Nucleus</location>
    </subcellularLocation>
</comment>
<keyword evidence="18" id="KW-1185">Reference proteome</keyword>
<keyword evidence="7 14" id="KW-0156">Chromatin regulator</keyword>
<proteinExistence type="inferred from homology"/>
<dbReference type="Gene3D" id="3.30.40.10">
    <property type="entry name" value="Zinc/RING finger domain, C3HC4 (zinc finger)"/>
    <property type="match status" value="1"/>
</dbReference>
<dbReference type="Proteomes" id="UP001497600">
    <property type="component" value="Chromosome C"/>
</dbReference>
<feature type="compositionally biased region" description="Gly residues" evidence="15">
    <location>
        <begin position="212"/>
        <end position="222"/>
    </location>
</feature>
<evidence type="ECO:0000256" key="8">
    <source>
        <dbReference type="ARBA" id="ARBA00023204"/>
    </source>
</evidence>
<name>A0ABP0ED48_9ASCO</name>
<dbReference type="InterPro" id="IPR011011">
    <property type="entry name" value="Znf_FYVE_PHD"/>
</dbReference>
<gene>
    <name evidence="17" type="primary">YNG2</name>
    <name evidence="17" type="ORF">CAAN4_C04214</name>
</gene>
<evidence type="ECO:0000256" key="1">
    <source>
        <dbReference type="ARBA" id="ARBA00004123"/>
    </source>
</evidence>
<keyword evidence="11" id="KW-0131">Cell cycle</keyword>
<feature type="domain" description="PHD-type" evidence="16">
    <location>
        <begin position="232"/>
        <end position="283"/>
    </location>
</feature>
<dbReference type="InterPro" id="IPR028651">
    <property type="entry name" value="ING_fam"/>
</dbReference>
<evidence type="ECO:0000256" key="2">
    <source>
        <dbReference type="ARBA" id="ARBA00010210"/>
    </source>
</evidence>
<dbReference type="PROSITE" id="PS50016">
    <property type="entry name" value="ZF_PHD_2"/>
    <property type="match status" value="1"/>
</dbReference>
<dbReference type="InterPro" id="IPR013083">
    <property type="entry name" value="Znf_RING/FYVE/PHD"/>
</dbReference>
<protein>
    <recommendedName>
        <fullName evidence="14">Chromatin modification-related protein</fullName>
    </recommendedName>
</protein>
<keyword evidence="4" id="KW-0227">DNA damage</keyword>
<dbReference type="PROSITE" id="PS01359">
    <property type="entry name" value="ZF_PHD_1"/>
    <property type="match status" value="1"/>
</dbReference>
<feature type="compositionally biased region" description="Polar residues" evidence="15">
    <location>
        <begin position="146"/>
        <end position="158"/>
    </location>
</feature>
<feature type="compositionally biased region" description="Low complexity" evidence="15">
    <location>
        <begin position="131"/>
        <end position="145"/>
    </location>
</feature>
<evidence type="ECO:0000313" key="18">
    <source>
        <dbReference type="Proteomes" id="UP001497600"/>
    </source>
</evidence>
<dbReference type="CDD" id="cd15505">
    <property type="entry name" value="PHD_ING"/>
    <property type="match status" value="1"/>
</dbReference>
<reference evidence="17 18" key="1">
    <citation type="submission" date="2024-01" db="EMBL/GenBank/DDBJ databases">
        <authorList>
            <consortium name="Genoscope - CEA"/>
            <person name="William W."/>
        </authorList>
    </citation>
    <scope>NUCLEOTIDE SEQUENCE [LARGE SCALE GENOMIC DNA]</scope>
    <source>
        <strain evidence="17 18">29B2s-10</strain>
    </source>
</reference>